<dbReference type="Gene3D" id="3.40.109.10">
    <property type="entry name" value="NADH Oxidase"/>
    <property type="match status" value="1"/>
</dbReference>
<dbReference type="Pfam" id="PF00881">
    <property type="entry name" value="Nitroreductase"/>
    <property type="match status" value="1"/>
</dbReference>
<dbReference type="InterPro" id="IPR000415">
    <property type="entry name" value="Nitroreductase-like"/>
</dbReference>
<evidence type="ECO:0000259" key="1">
    <source>
        <dbReference type="Pfam" id="PF00881"/>
    </source>
</evidence>
<dbReference type="CDD" id="cd02142">
    <property type="entry name" value="McbC_SagB-like_oxidoreductase"/>
    <property type="match status" value="1"/>
</dbReference>
<dbReference type="AlphaFoldDB" id="A0A398CQ81"/>
<dbReference type="PANTHER" id="PTHR43745">
    <property type="entry name" value="NITROREDUCTASE MJ1384-RELATED"/>
    <property type="match status" value="1"/>
</dbReference>
<dbReference type="InterPro" id="IPR052544">
    <property type="entry name" value="Bacteriocin_Proc_Enz"/>
</dbReference>
<dbReference type="InterPro" id="IPR020051">
    <property type="entry name" value="SagB-type_dehydrogenase"/>
</dbReference>
<dbReference type="OrthoDB" id="9801593at2"/>
<name>A0A398CQ81_9BACT</name>
<dbReference type="PANTHER" id="PTHR43745:SF2">
    <property type="entry name" value="NITROREDUCTASE MJ1384-RELATED"/>
    <property type="match status" value="1"/>
</dbReference>
<dbReference type="NCBIfam" id="TIGR03605">
    <property type="entry name" value="antibiot_sagB"/>
    <property type="match status" value="1"/>
</dbReference>
<dbReference type="RefSeq" id="WP_119089623.1">
    <property type="nucleotide sequence ID" value="NZ_QXIS01000035.1"/>
</dbReference>
<accession>A0A398CQ81</accession>
<evidence type="ECO:0000313" key="2">
    <source>
        <dbReference type="EMBL" id="RIE05536.1"/>
    </source>
</evidence>
<evidence type="ECO:0000313" key="3">
    <source>
        <dbReference type="Proteomes" id="UP000266328"/>
    </source>
</evidence>
<dbReference type="EMBL" id="QXIS01000035">
    <property type="protein sequence ID" value="RIE05536.1"/>
    <property type="molecule type" value="Genomic_DNA"/>
</dbReference>
<feature type="domain" description="Nitroreductase" evidence="1">
    <location>
        <begin position="63"/>
        <end position="244"/>
    </location>
</feature>
<dbReference type="GO" id="GO:0016491">
    <property type="term" value="F:oxidoreductase activity"/>
    <property type="evidence" value="ECO:0007669"/>
    <property type="project" value="InterPro"/>
</dbReference>
<sequence length="252" mass="28514">MEIGQQFLHDTRYVSDNLSQPSDQEKGLPQPPLELPFDDSMPIIDLPDPKTLVIPSIDLRTAIDRRHSIRLYRDEALTLEELSFLLWCTQGVKAVTKRPCTLRTVPSGGARHAFETYLMVRAVTGLEPGIYRFLAIEHKLQLVKPGTQTLQDVTDLCGDQKMVELSAVTFIWAAVPYRMVWRYNQRAYRGLFLDAGHVCQNLYLAAEAIDCGVCAINAFFDDEFNAYLGFDPEQQFVIYCASLGKKPTGIHK</sequence>
<keyword evidence="3" id="KW-1185">Reference proteome</keyword>
<organism evidence="2 3">
    <name type="scientific">Candidatus Cryosericum terrychapinii</name>
    <dbReference type="NCBI Taxonomy" id="2290919"/>
    <lineage>
        <taxon>Bacteria</taxon>
        <taxon>Pseudomonadati</taxon>
        <taxon>Caldisericota/Cryosericota group</taxon>
        <taxon>Candidatus Cryosericota</taxon>
        <taxon>Candidatus Cryosericia</taxon>
        <taxon>Candidatus Cryosericales</taxon>
        <taxon>Candidatus Cryosericaceae</taxon>
        <taxon>Candidatus Cryosericum</taxon>
    </lineage>
</organism>
<dbReference type="SUPFAM" id="SSF55469">
    <property type="entry name" value="FMN-dependent nitroreductase-like"/>
    <property type="match status" value="1"/>
</dbReference>
<comment type="caution">
    <text evidence="2">The sequence shown here is derived from an EMBL/GenBank/DDBJ whole genome shotgun (WGS) entry which is preliminary data.</text>
</comment>
<protein>
    <submittedName>
        <fullName evidence="2">SagB/ThcOx family dehydrogenase</fullName>
    </submittedName>
</protein>
<reference evidence="2 3" key="1">
    <citation type="submission" date="2018-09" db="EMBL/GenBank/DDBJ databases">
        <title>Discovery and Ecogenomic Context for Candidatus Cryosericales, a Global Caldiserica Order Active in Thawing Permafrost.</title>
        <authorList>
            <person name="Martinez M.A."/>
            <person name="Woodcroft B.J."/>
            <person name="Ignacio Espinoza J.C."/>
            <person name="Zayed A."/>
            <person name="Singleton C.M."/>
            <person name="Boyd J."/>
            <person name="Li Y.-F."/>
            <person name="Purvine S."/>
            <person name="Maughan H."/>
            <person name="Hodgkins S.B."/>
            <person name="Anderson D."/>
            <person name="Sederholm M."/>
            <person name="Temperton B."/>
            <person name="Saleska S.R."/>
            <person name="Tyson G.W."/>
            <person name="Rich V.I."/>
        </authorList>
    </citation>
    <scope>NUCLEOTIDE SEQUENCE [LARGE SCALE GENOMIC DNA]</scope>
    <source>
        <strain evidence="2 3">SMC7</strain>
    </source>
</reference>
<proteinExistence type="predicted"/>
<gene>
    <name evidence="2" type="ORF">SMC7_06925</name>
</gene>
<dbReference type="Proteomes" id="UP000266328">
    <property type="component" value="Unassembled WGS sequence"/>
</dbReference>
<dbReference type="InterPro" id="IPR029479">
    <property type="entry name" value="Nitroreductase"/>
</dbReference>